<dbReference type="GeneID" id="98069097"/>
<dbReference type="EMBL" id="ADMC01000022">
    <property type="protein sequence ID" value="EHP47670.1"/>
    <property type="molecule type" value="Genomic_DNA"/>
</dbReference>
<dbReference type="GO" id="GO:0046872">
    <property type="term" value="F:metal ion binding"/>
    <property type="evidence" value="ECO:0007669"/>
    <property type="project" value="UniProtKB-KW"/>
</dbReference>
<dbReference type="eggNOG" id="COG2846">
    <property type="taxonomic scope" value="Bacteria"/>
</dbReference>
<evidence type="ECO:0000256" key="3">
    <source>
        <dbReference type="ARBA" id="ARBA00022723"/>
    </source>
</evidence>
<comment type="caution">
    <text evidence="6">The sequence shown here is derived from an EMBL/GenBank/DDBJ whole genome shotgun (WGS) entry which is preliminary data.</text>
</comment>
<dbReference type="InterPro" id="IPR019903">
    <property type="entry name" value="RIC_family"/>
</dbReference>
<comment type="subcellular location">
    <subcellularLocation>
        <location evidence="1">Cytoplasm</location>
    </subcellularLocation>
</comment>
<dbReference type="PANTHER" id="PTHR36438">
    <property type="entry name" value="IRON-SULFUR CLUSTER REPAIR PROTEIN YTFE"/>
    <property type="match status" value="1"/>
</dbReference>
<sequence length="233" mass="27471">MTKNSSFFTSGMKLADLIHLDYKLLLLLPRFGLNLGFRDQTAEECCARVGVSSQLFIMICNIYAFENYSPRKEEIDQTEIDQLLAYLRHSHSYYLDDRIQRIQDQLKIMSANSDLAHQKILNRFFEEYKNEVINHFEYEEKTVFPYIQSIGVGKKATGYEIEIFEQNHSNIDDKLSDLKNIFIKYWPADSSQKERTAILFNIFSLEEDLRKHTFIEDKVLIPLVQKLEQNYGK</sequence>
<dbReference type="Pfam" id="PF01814">
    <property type="entry name" value="Hemerythrin"/>
    <property type="match status" value="1"/>
</dbReference>
<dbReference type="STRING" id="742817.HMPREF9449_01523"/>
<reference evidence="6 7" key="1">
    <citation type="submission" date="2012-01" db="EMBL/GenBank/DDBJ databases">
        <title>The Genome Sequence of Odoribacter laneus YIT 12061.</title>
        <authorList>
            <consortium name="The Broad Institute Genome Sequencing Platform"/>
            <person name="Earl A."/>
            <person name="Ward D."/>
            <person name="Feldgarden M."/>
            <person name="Gevers D."/>
            <person name="Morotomi M."/>
            <person name="Young S.K."/>
            <person name="Zeng Q."/>
            <person name="Gargeya S."/>
            <person name="Fitzgerald M."/>
            <person name="Haas B."/>
            <person name="Abouelleil A."/>
            <person name="Alvarado L."/>
            <person name="Arachchi H.M."/>
            <person name="Berlin A."/>
            <person name="Chapman S.B."/>
            <person name="Gearin G."/>
            <person name="Goldberg J."/>
            <person name="Griggs A."/>
            <person name="Gujja S."/>
            <person name="Hansen M."/>
            <person name="Heiman D."/>
            <person name="Howarth C."/>
            <person name="Larimer J."/>
            <person name="Lui A."/>
            <person name="MacDonald P.J.P."/>
            <person name="McCowen C."/>
            <person name="Montmayeur A."/>
            <person name="Murphy C."/>
            <person name="Neiman D."/>
            <person name="Pearson M."/>
            <person name="Priest M."/>
            <person name="Roberts A."/>
            <person name="Saif S."/>
            <person name="Shea T."/>
            <person name="Sisk P."/>
            <person name="Stolte C."/>
            <person name="Sykes S."/>
            <person name="Wortman J."/>
            <person name="Nusbaum C."/>
            <person name="Birren B."/>
        </authorList>
    </citation>
    <scope>NUCLEOTIDE SEQUENCE [LARGE SCALE GENOMIC DNA]</scope>
    <source>
        <strain evidence="6 7">YIT 12061</strain>
    </source>
</reference>
<protein>
    <recommendedName>
        <fullName evidence="5">Hemerythrin-like domain-containing protein</fullName>
    </recommendedName>
</protein>
<evidence type="ECO:0000259" key="5">
    <source>
        <dbReference type="Pfam" id="PF01814"/>
    </source>
</evidence>
<dbReference type="Gene3D" id="1.20.120.520">
    <property type="entry name" value="nmb1532 protein domain like"/>
    <property type="match status" value="1"/>
</dbReference>
<name>H1DGY7_9BACT</name>
<organism evidence="6 7">
    <name type="scientific">Odoribacter laneus YIT 12061</name>
    <dbReference type="NCBI Taxonomy" id="742817"/>
    <lineage>
        <taxon>Bacteria</taxon>
        <taxon>Pseudomonadati</taxon>
        <taxon>Bacteroidota</taxon>
        <taxon>Bacteroidia</taxon>
        <taxon>Bacteroidales</taxon>
        <taxon>Odoribacteraceae</taxon>
        <taxon>Odoribacter</taxon>
    </lineage>
</organism>
<evidence type="ECO:0000256" key="2">
    <source>
        <dbReference type="ARBA" id="ARBA00022490"/>
    </source>
</evidence>
<evidence type="ECO:0000256" key="1">
    <source>
        <dbReference type="ARBA" id="ARBA00004496"/>
    </source>
</evidence>
<accession>H1DGY7</accession>
<dbReference type="InterPro" id="IPR012312">
    <property type="entry name" value="Hemerythrin-like"/>
</dbReference>
<dbReference type="AlphaFoldDB" id="H1DGY7"/>
<evidence type="ECO:0000256" key="4">
    <source>
        <dbReference type="ARBA" id="ARBA00023004"/>
    </source>
</evidence>
<dbReference type="GO" id="GO:0005737">
    <property type="term" value="C:cytoplasm"/>
    <property type="evidence" value="ECO:0007669"/>
    <property type="project" value="UniProtKB-SubCell"/>
</dbReference>
<keyword evidence="3" id="KW-0479">Metal-binding</keyword>
<keyword evidence="7" id="KW-1185">Reference proteome</keyword>
<dbReference type="Proteomes" id="UP000004892">
    <property type="component" value="Unassembled WGS sequence"/>
</dbReference>
<dbReference type="HOGENOM" id="CLU_076075_1_0_10"/>
<dbReference type="PATRIC" id="fig|742817.3.peg.1618"/>
<dbReference type="PANTHER" id="PTHR36438:SF1">
    <property type="entry name" value="IRON-SULFUR CLUSTER REPAIR PROTEIN YTFE"/>
    <property type="match status" value="1"/>
</dbReference>
<feature type="domain" description="Hemerythrin-like" evidence="5">
    <location>
        <begin position="101"/>
        <end position="224"/>
    </location>
</feature>
<gene>
    <name evidence="6" type="ORF">HMPREF9449_01523</name>
</gene>
<evidence type="ECO:0000313" key="7">
    <source>
        <dbReference type="Proteomes" id="UP000004892"/>
    </source>
</evidence>
<keyword evidence="4" id="KW-0408">Iron</keyword>
<proteinExistence type="predicted"/>
<keyword evidence="2" id="KW-0963">Cytoplasm</keyword>
<dbReference type="RefSeq" id="WP_009136671.1">
    <property type="nucleotide sequence ID" value="NZ_JH594596.1"/>
</dbReference>
<evidence type="ECO:0000313" key="6">
    <source>
        <dbReference type="EMBL" id="EHP47670.1"/>
    </source>
</evidence>